<dbReference type="Pfam" id="PF08268">
    <property type="entry name" value="FBA_3"/>
    <property type="match status" value="1"/>
</dbReference>
<dbReference type="InterPro" id="IPR001810">
    <property type="entry name" value="F-box_dom"/>
</dbReference>
<dbReference type="InterPro" id="IPR017451">
    <property type="entry name" value="F-box-assoc_interact_dom"/>
</dbReference>
<dbReference type="SUPFAM" id="SSF81383">
    <property type="entry name" value="F-box domain"/>
    <property type="match status" value="1"/>
</dbReference>
<evidence type="ECO:0000313" key="2">
    <source>
        <dbReference type="EMBL" id="CAH2035626.1"/>
    </source>
</evidence>
<reference evidence="2 3" key="1">
    <citation type="submission" date="2022-03" db="EMBL/GenBank/DDBJ databases">
        <authorList>
            <person name="Nunn A."/>
            <person name="Chopra R."/>
            <person name="Nunn A."/>
            <person name="Contreras Garrido A."/>
        </authorList>
    </citation>
    <scope>NUCLEOTIDE SEQUENCE [LARGE SCALE GENOMIC DNA]</scope>
</reference>
<feature type="domain" description="F-box" evidence="1">
    <location>
        <begin position="16"/>
        <end position="56"/>
    </location>
</feature>
<dbReference type="SMART" id="SM00256">
    <property type="entry name" value="FBOX"/>
    <property type="match status" value="1"/>
</dbReference>
<organism evidence="2 3">
    <name type="scientific">Thlaspi arvense</name>
    <name type="common">Field penny-cress</name>
    <dbReference type="NCBI Taxonomy" id="13288"/>
    <lineage>
        <taxon>Eukaryota</taxon>
        <taxon>Viridiplantae</taxon>
        <taxon>Streptophyta</taxon>
        <taxon>Embryophyta</taxon>
        <taxon>Tracheophyta</taxon>
        <taxon>Spermatophyta</taxon>
        <taxon>Magnoliopsida</taxon>
        <taxon>eudicotyledons</taxon>
        <taxon>Gunneridae</taxon>
        <taxon>Pentapetalae</taxon>
        <taxon>rosids</taxon>
        <taxon>malvids</taxon>
        <taxon>Brassicales</taxon>
        <taxon>Brassicaceae</taxon>
        <taxon>Thlaspideae</taxon>
        <taxon>Thlaspi</taxon>
    </lineage>
</organism>
<sequence length="368" mass="41749">MRRKLRLCNKTKSDIVPVDLLIEILNRLPLKYAGRFLLVSKSWAKIIRSKDFIRSFPHRSLNQSCRILISFSELDYQAGHLSWYFFSSLWSSSSTSTSTSFLSRITCTLTKRGHHYDTEVSYVNGLVSIGYCERQIICNPGTGKSKKCPIIKTSRPSLLRRFFGYDPVNDEYKVLCMKPGDSCAVPSSDIQVFTLGGKSRSWRMIDCSIPHSPWSSNALCMDGVVYYLAYTGTRMSLVGFDVKSEKFDIFVRIPDGFSFFSTRGPPVLLNYHGKVAARTITSEGANDLWVIEAGKQPFLEMSFYEVPERSLQMKGINHIGEFIFAPSKSIGADVTCYNHKEGSFKTMDIEVDVTRSNYFTPETISWIT</sequence>
<dbReference type="PANTHER" id="PTHR31111">
    <property type="entry name" value="BNAA05G37150D PROTEIN-RELATED"/>
    <property type="match status" value="1"/>
</dbReference>
<dbReference type="InterPro" id="IPR036047">
    <property type="entry name" value="F-box-like_dom_sf"/>
</dbReference>
<dbReference type="EMBL" id="OU466857">
    <property type="protein sequence ID" value="CAH2035626.1"/>
    <property type="molecule type" value="Genomic_DNA"/>
</dbReference>
<dbReference type="InterPro" id="IPR013187">
    <property type="entry name" value="F-box-assoc_dom_typ3"/>
</dbReference>
<evidence type="ECO:0000259" key="1">
    <source>
        <dbReference type="SMART" id="SM00256"/>
    </source>
</evidence>
<protein>
    <recommendedName>
        <fullName evidence="1">F-box domain-containing protein</fullName>
    </recommendedName>
</protein>
<proteinExistence type="predicted"/>
<dbReference type="AlphaFoldDB" id="A0AAU9RCS1"/>
<dbReference type="PANTHER" id="PTHR31111:SF67">
    <property type="entry name" value="F-BOX DOMAIN-CONTAINING PROTEIN"/>
    <property type="match status" value="1"/>
</dbReference>
<dbReference type="NCBIfam" id="TIGR01640">
    <property type="entry name" value="F_box_assoc_1"/>
    <property type="match status" value="1"/>
</dbReference>
<evidence type="ECO:0000313" key="3">
    <source>
        <dbReference type="Proteomes" id="UP000836841"/>
    </source>
</evidence>
<keyword evidence="3" id="KW-1185">Reference proteome</keyword>
<dbReference type="Pfam" id="PF00646">
    <property type="entry name" value="F-box"/>
    <property type="match status" value="1"/>
</dbReference>
<name>A0AAU9RCS1_THLAR</name>
<gene>
    <name evidence="2" type="ORF">TAV2_LOCUS1480</name>
</gene>
<accession>A0AAU9RCS1</accession>
<dbReference type="Proteomes" id="UP000836841">
    <property type="component" value="Chromosome 1"/>
</dbReference>